<evidence type="ECO:0000256" key="4">
    <source>
        <dbReference type="SAM" id="Phobius"/>
    </source>
</evidence>
<dbReference type="RefSeq" id="XP_001580865.1">
    <property type="nucleotide sequence ID" value="XM_001580815.1"/>
</dbReference>
<dbReference type="InterPro" id="IPR002110">
    <property type="entry name" value="Ankyrin_rpt"/>
</dbReference>
<dbReference type="eggNOG" id="KOG4177">
    <property type="taxonomic scope" value="Eukaryota"/>
</dbReference>
<organism evidence="5 6">
    <name type="scientific">Trichomonas vaginalis (strain ATCC PRA-98 / G3)</name>
    <dbReference type="NCBI Taxonomy" id="412133"/>
    <lineage>
        <taxon>Eukaryota</taxon>
        <taxon>Metamonada</taxon>
        <taxon>Parabasalia</taxon>
        <taxon>Trichomonadida</taxon>
        <taxon>Trichomonadidae</taxon>
        <taxon>Trichomonas</taxon>
    </lineage>
</organism>
<name>A2DI83_TRIV3</name>
<sequence>MKALEYKYAASLEIIIRLDDFSRFVDFVIKNSINVNSRFPAMQNRKISFAPLIAVAAYFHSFTIFSTLLQKSVDIDFSKLKMQRVKPLLHYALAGGHKGIVELLLDNNCDLENALIPCIRYGHLELTKKFAEFIQNDNDIPFTSVLDEFFPQTKANKSDYAIKLAIRSQKMDMLDYIYNQLYSDEDRQKADHLFFTNDKYRTALHYACHFDSFDIVNYIFQKNPFQMIPSEGNTVTPLHFAFNSQLPMHTQIICPILASVSKCEMLADYLPQILNSFDNESMTILHYAAKYAIKDAVVMLLDEFKDKINTKLQRDDGFTPIMLSVSSRDLETLKVFMEKTPQDDEITNNLGRNVLHIAARQNFIEGFDLIYKKFPELLHQIDLCQMSPLIAAAVERSFDVVNYIIYNDPDFVKTDKCAISGRNLLHWLAKMGNAENIIQEIVQRGLIDVNSLSREPPLTPLFLAVRENKPETVKVLIACGADPNYGAEKFLKPSQIPCPTIIKELMK</sequence>
<keyword evidence="4" id="KW-1133">Transmembrane helix</keyword>
<keyword evidence="1" id="KW-0677">Repeat</keyword>
<dbReference type="PANTHER" id="PTHR24198:SF165">
    <property type="entry name" value="ANKYRIN REPEAT-CONTAINING PROTEIN-RELATED"/>
    <property type="match status" value="1"/>
</dbReference>
<dbReference type="KEGG" id="tva:5465409"/>
<reference evidence="5" key="1">
    <citation type="submission" date="2006-10" db="EMBL/GenBank/DDBJ databases">
        <authorList>
            <person name="Amadeo P."/>
            <person name="Zhao Q."/>
            <person name="Wortman J."/>
            <person name="Fraser-Liggett C."/>
            <person name="Carlton J."/>
        </authorList>
    </citation>
    <scope>NUCLEOTIDE SEQUENCE</scope>
    <source>
        <strain evidence="5">G3</strain>
    </source>
</reference>
<evidence type="ECO:0000256" key="3">
    <source>
        <dbReference type="PROSITE-ProRule" id="PRU00023"/>
    </source>
</evidence>
<dbReference type="PROSITE" id="PS50297">
    <property type="entry name" value="ANK_REP_REGION"/>
    <property type="match status" value="1"/>
</dbReference>
<dbReference type="Gene3D" id="1.25.40.20">
    <property type="entry name" value="Ankyrin repeat-containing domain"/>
    <property type="match status" value="3"/>
</dbReference>
<dbReference type="SMR" id="A2DI83"/>
<dbReference type="SUPFAM" id="SSF48403">
    <property type="entry name" value="Ankyrin repeat"/>
    <property type="match status" value="2"/>
</dbReference>
<keyword evidence="4" id="KW-0472">Membrane</keyword>
<keyword evidence="2 3" id="KW-0040">ANK repeat</keyword>
<gene>
    <name evidence="5" type="ORF">TVAG_129870</name>
</gene>
<dbReference type="PANTHER" id="PTHR24198">
    <property type="entry name" value="ANKYRIN REPEAT AND PROTEIN KINASE DOMAIN-CONTAINING PROTEIN"/>
    <property type="match status" value="1"/>
</dbReference>
<dbReference type="Pfam" id="PF13606">
    <property type="entry name" value="Ank_3"/>
    <property type="match status" value="1"/>
</dbReference>
<dbReference type="SMART" id="SM00248">
    <property type="entry name" value="ANK"/>
    <property type="match status" value="9"/>
</dbReference>
<keyword evidence="4" id="KW-0812">Transmembrane</keyword>
<dbReference type="OrthoDB" id="60433at2759"/>
<evidence type="ECO:0000256" key="2">
    <source>
        <dbReference type="ARBA" id="ARBA00023043"/>
    </source>
</evidence>
<dbReference type="VEuPathDB" id="TrichDB:TVAG_129870"/>
<dbReference type="EMBL" id="DS113203">
    <property type="protein sequence ID" value="EAY19879.1"/>
    <property type="molecule type" value="Genomic_DNA"/>
</dbReference>
<keyword evidence="6" id="KW-1185">Reference proteome</keyword>
<protein>
    <submittedName>
        <fullName evidence="5">Uncharacterized protein</fullName>
    </submittedName>
</protein>
<evidence type="ECO:0000313" key="6">
    <source>
        <dbReference type="Proteomes" id="UP000001542"/>
    </source>
</evidence>
<dbReference type="STRING" id="5722.A2DI83"/>
<feature type="repeat" description="ANK" evidence="3">
    <location>
        <begin position="456"/>
        <end position="488"/>
    </location>
</feature>
<proteinExistence type="predicted"/>
<dbReference type="VEuPathDB" id="TrichDB:TVAGG3_0712280"/>
<evidence type="ECO:0000256" key="1">
    <source>
        <dbReference type="ARBA" id="ARBA00022737"/>
    </source>
</evidence>
<dbReference type="Proteomes" id="UP000001542">
    <property type="component" value="Unassembled WGS sequence"/>
</dbReference>
<dbReference type="InterPro" id="IPR036770">
    <property type="entry name" value="Ankyrin_rpt-contain_sf"/>
</dbReference>
<dbReference type="InParanoid" id="A2DI83"/>
<accession>A2DI83</accession>
<reference evidence="5" key="2">
    <citation type="journal article" date="2007" name="Science">
        <title>Draft genome sequence of the sexually transmitted pathogen Trichomonas vaginalis.</title>
        <authorList>
            <person name="Carlton J.M."/>
            <person name="Hirt R.P."/>
            <person name="Silva J.C."/>
            <person name="Delcher A.L."/>
            <person name="Schatz M."/>
            <person name="Zhao Q."/>
            <person name="Wortman J.R."/>
            <person name="Bidwell S.L."/>
            <person name="Alsmark U.C.M."/>
            <person name="Besteiro S."/>
            <person name="Sicheritz-Ponten T."/>
            <person name="Noel C.J."/>
            <person name="Dacks J.B."/>
            <person name="Foster P.G."/>
            <person name="Simillion C."/>
            <person name="Van de Peer Y."/>
            <person name="Miranda-Saavedra D."/>
            <person name="Barton G.J."/>
            <person name="Westrop G.D."/>
            <person name="Mueller S."/>
            <person name="Dessi D."/>
            <person name="Fiori P.L."/>
            <person name="Ren Q."/>
            <person name="Paulsen I."/>
            <person name="Zhang H."/>
            <person name="Bastida-Corcuera F.D."/>
            <person name="Simoes-Barbosa A."/>
            <person name="Brown M.T."/>
            <person name="Hayes R.D."/>
            <person name="Mukherjee M."/>
            <person name="Okumura C.Y."/>
            <person name="Schneider R."/>
            <person name="Smith A.J."/>
            <person name="Vanacova S."/>
            <person name="Villalvazo M."/>
            <person name="Haas B.J."/>
            <person name="Pertea M."/>
            <person name="Feldblyum T.V."/>
            <person name="Utterback T.R."/>
            <person name="Shu C.L."/>
            <person name="Osoegawa K."/>
            <person name="de Jong P.J."/>
            <person name="Hrdy I."/>
            <person name="Horvathova L."/>
            <person name="Zubacova Z."/>
            <person name="Dolezal P."/>
            <person name="Malik S.B."/>
            <person name="Logsdon J.M. Jr."/>
            <person name="Henze K."/>
            <person name="Gupta A."/>
            <person name="Wang C.C."/>
            <person name="Dunne R.L."/>
            <person name="Upcroft J.A."/>
            <person name="Upcroft P."/>
            <person name="White O."/>
            <person name="Salzberg S.L."/>
            <person name="Tang P."/>
            <person name="Chiu C.-H."/>
            <person name="Lee Y.-S."/>
            <person name="Embley T.M."/>
            <person name="Coombs G.H."/>
            <person name="Mottram J.C."/>
            <person name="Tachezy J."/>
            <person name="Fraser-Liggett C.M."/>
            <person name="Johnson P.J."/>
        </authorList>
    </citation>
    <scope>NUCLEOTIDE SEQUENCE [LARGE SCALE GENOMIC DNA]</scope>
    <source>
        <strain evidence="5">G3</strain>
    </source>
</reference>
<dbReference type="AlphaFoldDB" id="A2DI83"/>
<feature type="transmembrane region" description="Helical" evidence="4">
    <location>
        <begin position="47"/>
        <end position="69"/>
    </location>
</feature>
<evidence type="ECO:0000313" key="5">
    <source>
        <dbReference type="EMBL" id="EAY19879.1"/>
    </source>
</evidence>
<dbReference type="PROSITE" id="PS50088">
    <property type="entry name" value="ANK_REPEAT"/>
    <property type="match status" value="1"/>
</dbReference>
<dbReference type="Pfam" id="PF12796">
    <property type="entry name" value="Ank_2"/>
    <property type="match status" value="1"/>
</dbReference>